<dbReference type="PRINTS" id="PR02086">
    <property type="entry name" value="PUTNUCHARBI1"/>
</dbReference>
<dbReference type="PANTHER" id="PTHR22930:SF289">
    <property type="entry name" value="DDE TNP4 DOMAIN-CONTAINING PROTEIN-RELATED"/>
    <property type="match status" value="1"/>
</dbReference>
<evidence type="ECO:0000256" key="12">
    <source>
        <dbReference type="ARBA" id="ARBA00045850"/>
    </source>
</evidence>
<evidence type="ECO:0000259" key="13">
    <source>
        <dbReference type="Pfam" id="PF13359"/>
    </source>
</evidence>
<proteinExistence type="inferred from homology"/>
<accession>A0ABM3MK18</accession>
<keyword evidence="14" id="KW-1185">Reference proteome</keyword>
<dbReference type="GeneID" id="128199960"/>
<comment type="subcellular location">
    <subcellularLocation>
        <location evidence="3">Cytoplasm</location>
    </subcellularLocation>
    <subcellularLocation>
        <location evidence="2">Nucleus</location>
    </subcellularLocation>
</comment>
<protein>
    <recommendedName>
        <fullName evidence="5">Putative nuclease HARBI1</fullName>
    </recommendedName>
    <alternativeName>
        <fullName evidence="11">Harbinger transposase-derived nuclease</fullName>
    </alternativeName>
</protein>
<evidence type="ECO:0000256" key="11">
    <source>
        <dbReference type="ARBA" id="ARBA00030126"/>
    </source>
</evidence>
<dbReference type="RefSeq" id="XP_052751727.1">
    <property type="nucleotide sequence ID" value="XM_052895767.1"/>
</dbReference>
<evidence type="ECO:0000256" key="2">
    <source>
        <dbReference type="ARBA" id="ARBA00004123"/>
    </source>
</evidence>
<evidence type="ECO:0000256" key="4">
    <source>
        <dbReference type="ARBA" id="ARBA00006958"/>
    </source>
</evidence>
<keyword evidence="6" id="KW-0963">Cytoplasm</keyword>
<keyword evidence="9" id="KW-0378">Hydrolase</keyword>
<evidence type="ECO:0000256" key="3">
    <source>
        <dbReference type="ARBA" id="ARBA00004496"/>
    </source>
</evidence>
<evidence type="ECO:0000256" key="7">
    <source>
        <dbReference type="ARBA" id="ARBA00022722"/>
    </source>
</evidence>
<organism evidence="14 15">
    <name type="scientific">Galleria mellonella</name>
    <name type="common">Greater wax moth</name>
    <dbReference type="NCBI Taxonomy" id="7137"/>
    <lineage>
        <taxon>Eukaryota</taxon>
        <taxon>Metazoa</taxon>
        <taxon>Ecdysozoa</taxon>
        <taxon>Arthropoda</taxon>
        <taxon>Hexapoda</taxon>
        <taxon>Insecta</taxon>
        <taxon>Pterygota</taxon>
        <taxon>Neoptera</taxon>
        <taxon>Endopterygota</taxon>
        <taxon>Lepidoptera</taxon>
        <taxon>Glossata</taxon>
        <taxon>Ditrysia</taxon>
        <taxon>Pyraloidea</taxon>
        <taxon>Pyralidae</taxon>
        <taxon>Galleriinae</taxon>
        <taxon>Galleria</taxon>
    </lineage>
</organism>
<dbReference type="InterPro" id="IPR027806">
    <property type="entry name" value="HARBI1_dom"/>
</dbReference>
<dbReference type="Proteomes" id="UP001652740">
    <property type="component" value="Unplaced"/>
</dbReference>
<comment type="cofactor">
    <cofactor evidence="1">
        <name>a divalent metal cation</name>
        <dbReference type="ChEBI" id="CHEBI:60240"/>
    </cofactor>
</comment>
<evidence type="ECO:0000256" key="5">
    <source>
        <dbReference type="ARBA" id="ARBA00015519"/>
    </source>
</evidence>
<keyword evidence="8" id="KW-0479">Metal-binding</keyword>
<sequence>MCDEYELFEYLESEYRMERKNKRRRLRQINDPFELEDREFINEYRLSPDLVRDLCEELEPILKTRPKRSNDLSIETKVLTAVYLYAHGSYQKPTGKAQSIAQQTVSSVLSEVTAALNNLEIRNKYIKFPQNTAERNTNKLRFYEKFGIPGVIGCIDCSHIAIVRPNEHEERYYCRKNYHSLNVQLICNADMDIISVDASHPGANHDSFIWNNHPLRSHLENLSASEAIWLLGDSGYPLRKTMMTPILEAAPESPEAHYTKLHVKARNTIERTIGVLKARFRCLLVHRVLHYQPQIAGYITNACIILHNICNAASLSIPDLSAEENQQEALMQPPVVPYEDPVGRQNRELQVGIATRRDLVARLWALHQIH</sequence>
<dbReference type="InterPro" id="IPR026103">
    <property type="entry name" value="HARBI1_animal"/>
</dbReference>
<feature type="domain" description="DDE Tnp4" evidence="13">
    <location>
        <begin position="155"/>
        <end position="308"/>
    </location>
</feature>
<evidence type="ECO:0000256" key="8">
    <source>
        <dbReference type="ARBA" id="ARBA00022723"/>
    </source>
</evidence>
<dbReference type="RefSeq" id="XP_052751728.1">
    <property type="nucleotide sequence ID" value="XM_052895768.1"/>
</dbReference>
<evidence type="ECO:0000313" key="16">
    <source>
        <dbReference type="RefSeq" id="XP_052751728.1"/>
    </source>
</evidence>
<gene>
    <name evidence="15 16" type="primary">LOC128199960</name>
</gene>
<comment type="similarity">
    <text evidence="4">Belongs to the HARBI1 family.</text>
</comment>
<evidence type="ECO:0000256" key="10">
    <source>
        <dbReference type="ARBA" id="ARBA00023242"/>
    </source>
</evidence>
<evidence type="ECO:0000256" key="9">
    <source>
        <dbReference type="ARBA" id="ARBA00022801"/>
    </source>
</evidence>
<name>A0ABM3MK18_GALME</name>
<keyword evidence="10" id="KW-0539">Nucleus</keyword>
<evidence type="ECO:0000256" key="6">
    <source>
        <dbReference type="ARBA" id="ARBA00022490"/>
    </source>
</evidence>
<evidence type="ECO:0000313" key="14">
    <source>
        <dbReference type="Proteomes" id="UP001652740"/>
    </source>
</evidence>
<reference evidence="15 16" key="1">
    <citation type="submission" date="2025-05" db="UniProtKB">
        <authorList>
            <consortium name="RefSeq"/>
        </authorList>
    </citation>
    <scope>IDENTIFICATION</scope>
    <source>
        <tissue evidence="15 16">Whole larvae</tissue>
    </source>
</reference>
<evidence type="ECO:0000313" key="15">
    <source>
        <dbReference type="RefSeq" id="XP_052751727.1"/>
    </source>
</evidence>
<dbReference type="PANTHER" id="PTHR22930">
    <property type="match status" value="1"/>
</dbReference>
<dbReference type="Pfam" id="PF13359">
    <property type="entry name" value="DDE_Tnp_4"/>
    <property type="match status" value="1"/>
</dbReference>
<comment type="function">
    <text evidence="12">Transposase-derived protein that may have nuclease activity. Does not have transposase activity.</text>
</comment>
<keyword evidence="7" id="KW-0540">Nuclease</keyword>
<evidence type="ECO:0000256" key="1">
    <source>
        <dbReference type="ARBA" id="ARBA00001968"/>
    </source>
</evidence>
<dbReference type="InterPro" id="IPR045249">
    <property type="entry name" value="HARBI1-like"/>
</dbReference>